<evidence type="ECO:0000313" key="4">
    <source>
        <dbReference type="EMBL" id="SDB82148.1"/>
    </source>
</evidence>
<dbReference type="SUPFAM" id="SSF51905">
    <property type="entry name" value="FAD/NAD(P)-binding domain"/>
    <property type="match status" value="1"/>
</dbReference>
<feature type="compositionally biased region" description="Polar residues" evidence="2">
    <location>
        <begin position="576"/>
        <end position="603"/>
    </location>
</feature>
<dbReference type="Gene3D" id="3.30.70.2450">
    <property type="match status" value="1"/>
</dbReference>
<dbReference type="GO" id="GO:0008688">
    <property type="term" value="F:3-(3-hydroxyphenyl)propionate hydroxylase activity"/>
    <property type="evidence" value="ECO:0007669"/>
    <property type="project" value="TreeGrafter"/>
</dbReference>
<protein>
    <submittedName>
        <fullName evidence="4">3-(3-hydroxy-phenyl)propionate hydroxylase</fullName>
    </submittedName>
</protein>
<feature type="region of interest" description="Disordered" evidence="2">
    <location>
        <begin position="576"/>
        <end position="615"/>
    </location>
</feature>
<dbReference type="RefSeq" id="WP_092614380.1">
    <property type="nucleotide sequence ID" value="NZ_FMYK01000001.1"/>
</dbReference>
<feature type="compositionally biased region" description="Basic and acidic residues" evidence="2">
    <location>
        <begin position="604"/>
        <end position="615"/>
    </location>
</feature>
<reference evidence="5" key="1">
    <citation type="submission" date="2016-09" db="EMBL/GenBank/DDBJ databases">
        <authorList>
            <person name="Varghese N."/>
            <person name="Submissions S."/>
        </authorList>
    </citation>
    <scope>NUCLEOTIDE SEQUENCE [LARGE SCALE GENOMIC DNA]</scope>
    <source>
        <strain evidence="5">ANC 3699</strain>
    </source>
</reference>
<dbReference type="InterPro" id="IPR050631">
    <property type="entry name" value="PheA/TfdB_FAD_monoxygenase"/>
</dbReference>
<evidence type="ECO:0000256" key="2">
    <source>
        <dbReference type="SAM" id="MobiDB-lite"/>
    </source>
</evidence>
<dbReference type="InterPro" id="IPR002938">
    <property type="entry name" value="FAD-bd"/>
</dbReference>
<dbReference type="NCBIfam" id="NF004829">
    <property type="entry name" value="PRK06183.1-3"/>
    <property type="match status" value="1"/>
</dbReference>
<evidence type="ECO:0000259" key="3">
    <source>
        <dbReference type="Pfam" id="PF01494"/>
    </source>
</evidence>
<feature type="domain" description="FAD-binding" evidence="3">
    <location>
        <begin position="13"/>
        <end position="372"/>
    </location>
</feature>
<dbReference type="GO" id="GO:0071949">
    <property type="term" value="F:FAD binding"/>
    <property type="evidence" value="ECO:0007669"/>
    <property type="project" value="InterPro"/>
</dbReference>
<dbReference type="PANTHER" id="PTHR43476">
    <property type="entry name" value="3-(3-HYDROXY-PHENYL)PROPIONATE/3-HYDROXYCINNAMIC ACID HYDROXYLASE"/>
    <property type="match status" value="1"/>
</dbReference>
<sequence length="615" mass="68937">MKKSIKQCHPTQADVVIAGLGPTGLVLAHVLGKRGHHVVVLEREPVFYGNARAVYTDDECMRIFQSIDMAEDVQKDMLLETPVQLAYPDGRVIAQYKPLKRPFGWPIVNFFYQPYLETTLTEGLARYENVSILRGREVVNFEQDADGVDIQHQATQSYRFSDANDAKVAVNAELAEQDLQSIRAQYFVGADGGRSTVRANLGIEMTGKNFPEPWLVVDLKQKDPHQGLRHLPYFNFVVDPELPVVSCVQPDGFHRFEFMLKKGQSKEYMEQDDTVRMLLSKYVDPDLFEVKRKLVYTFNALVANQWRDRRVLLAGDAAHMTPQFMGQGASSGVRDGANLGWKLSAVLEGKASEKILDSYESERRDHAIAMIRGSVLMKDMVSMTSPVGSKVRDLAIKGILSTPKLKDWAQEGGFKPQPIYTRGQYLGLPRKNKSSPEGSLSPQPFVRTIAGKRILLDQLTGENYALVGLSCDPSAHLSESSRQVLNQLGCAFVTLYPFAERPQGDTQTNFNPQVIEVEDIDGHMVHWFRKACHVKHPVALLRPDKFSFAVVPQDELDGAIQQLKLQLDLVNAKSTMQKSTEQSNVQKSTLNKTQTKSVEVTQELSHESERATASE</sequence>
<keyword evidence="5" id="KW-1185">Reference proteome</keyword>
<dbReference type="AlphaFoldDB" id="A0A1G6GJH7"/>
<dbReference type="OrthoDB" id="8672648at2"/>
<accession>A0A1G6GJH7</accession>
<evidence type="ECO:0000313" key="5">
    <source>
        <dbReference type="Proteomes" id="UP000242317"/>
    </source>
</evidence>
<keyword evidence="1" id="KW-0560">Oxidoreductase</keyword>
<evidence type="ECO:0000256" key="1">
    <source>
        <dbReference type="ARBA" id="ARBA00023002"/>
    </source>
</evidence>
<gene>
    <name evidence="4" type="ORF">SAMN05421749_10163</name>
</gene>
<dbReference type="PRINTS" id="PR00420">
    <property type="entry name" value="RNGMNOXGNASE"/>
</dbReference>
<proteinExistence type="predicted"/>
<name>A0A1G6GJH7_9GAMM</name>
<dbReference type="GO" id="GO:0019622">
    <property type="term" value="P:3-(3-hydroxy)phenylpropionate catabolic process"/>
    <property type="evidence" value="ECO:0007669"/>
    <property type="project" value="TreeGrafter"/>
</dbReference>
<dbReference type="InterPro" id="IPR036188">
    <property type="entry name" value="FAD/NAD-bd_sf"/>
</dbReference>
<dbReference type="Gene3D" id="3.50.50.60">
    <property type="entry name" value="FAD/NAD(P)-binding domain"/>
    <property type="match status" value="1"/>
</dbReference>
<organism evidence="4 5">
    <name type="scientific">Acinetobacter marinus</name>
    <dbReference type="NCBI Taxonomy" id="281375"/>
    <lineage>
        <taxon>Bacteria</taxon>
        <taxon>Pseudomonadati</taxon>
        <taxon>Pseudomonadota</taxon>
        <taxon>Gammaproteobacteria</taxon>
        <taxon>Moraxellales</taxon>
        <taxon>Moraxellaceae</taxon>
        <taxon>Acinetobacter</taxon>
    </lineage>
</organism>
<dbReference type="Proteomes" id="UP000242317">
    <property type="component" value="Unassembled WGS sequence"/>
</dbReference>
<dbReference type="PANTHER" id="PTHR43476:SF3">
    <property type="entry name" value="FAD-BINDING MONOOXYGENASE"/>
    <property type="match status" value="1"/>
</dbReference>
<dbReference type="Pfam" id="PF01494">
    <property type="entry name" value="FAD_binding_3"/>
    <property type="match status" value="1"/>
</dbReference>
<dbReference type="EMBL" id="FMYK01000001">
    <property type="protein sequence ID" value="SDB82148.1"/>
    <property type="molecule type" value="Genomic_DNA"/>
</dbReference>